<dbReference type="AlphaFoldDB" id="A0A086J379"/>
<protein>
    <submittedName>
        <fullName evidence="2">Uncharacterized protein</fullName>
    </submittedName>
</protein>
<feature type="signal peptide" evidence="1">
    <location>
        <begin position="1"/>
        <end position="26"/>
    </location>
</feature>
<keyword evidence="1" id="KW-0732">Signal</keyword>
<organism evidence="2 3">
    <name type="scientific">Nematocida ausubeli (strain ATCC PRA-371 / ERTm2)</name>
    <name type="common">Nematode killer fungus</name>
    <dbReference type="NCBI Taxonomy" id="1913371"/>
    <lineage>
        <taxon>Eukaryota</taxon>
        <taxon>Fungi</taxon>
        <taxon>Fungi incertae sedis</taxon>
        <taxon>Microsporidia</taxon>
        <taxon>Nematocida</taxon>
    </lineage>
</organism>
<dbReference type="Proteomes" id="UP000054524">
    <property type="component" value="Unassembled WGS sequence"/>
</dbReference>
<evidence type="ECO:0000256" key="1">
    <source>
        <dbReference type="SAM" id="SignalP"/>
    </source>
</evidence>
<dbReference type="RefSeq" id="XP_052905152.1">
    <property type="nucleotide sequence ID" value="XM_053048392.1"/>
</dbReference>
<proteinExistence type="predicted"/>
<evidence type="ECO:0000313" key="3">
    <source>
        <dbReference type="Proteomes" id="UP000054524"/>
    </source>
</evidence>
<dbReference type="HOGENOM" id="CLU_009683_3_0_1"/>
<sequence length="901" mass="104872">MKIFSSVIWIKAVALISILMMNICRADLSLSEIESTLQCKIATDSSQVVVNPEGPLNFLRGYIYKKMELMYNKRFFSPEINTYYSLKTGPGMFDEENTFIYDRDRQVDKAYTALPENKMDKYAEQYHNHLIDLFPSPTGDVTLETRGNQSLVQFLRAKDTEEHSLKILALLLLFSEGMITTIEVNNKRLKVYETSKKDKVYFEVPMIIPWFNKETNETQRFEQKKVKQIIKFFQEYATNQEVLSMMKEKCSQEEIATGKFLDSPKFLIQSYIFGFIDTAEHAKEFIQAVHTMAMNYALDTEAPSKDDSAYDRLFKPSSTAIGKDCLALMKESQDILNTYQVFPFANSTQVPAYTSVPSYNRETKKFSTSRLEDYSNCVDCAILSLFCCLTYDPSDFKYKTDHIGDITDELEEFFSLKNQPFDTTKVEFQKEWCKVVADLSKPSIAYCKGRNELDTGILNMLMVIIEIVKAPKEDEDTIRWTSNRLKQLDGQMDAKLCDDIKNYTTEVLMFISRQKNIKIEFSDLICNKCADGRYDVFGEITIIFEHSSIKNTIVFETYKEHTSFDMEETTMDFEDNRVEKLYKTAKSCKNGAAFVENLLSVYLDYEIRKMDTSKNNDEFMKAEIQKTIDNNFADINRLLFIKKINELDYKRDLITCLIVHSMDKNLLPDHPVVRFTSNIIGSTELDNQDIQAQVLSSIIFAGLHDINGNNYNYPNIKLSASSYKNDMEYIRHHYLVKYVLDPNMTIFMTWIRYCIENFGVRPNNDIFSFLDSTVIESIFKYIFRERNIKYVNALDEAIAKEYPGKKDEVLNSLHNVWFMCLILQENIDRDIESIKTSFHAIRQLPESLPVFVYLTSNVISNNFKKIWLHLCSDDECVAKFDKFAELYLHLPRKWSDSHVRG</sequence>
<dbReference type="GeneID" id="77675721"/>
<evidence type="ECO:0000313" key="2">
    <source>
        <dbReference type="EMBL" id="KFG26597.1"/>
    </source>
</evidence>
<accession>A0A086J379</accession>
<dbReference type="EMBL" id="AKIJ01000002">
    <property type="protein sequence ID" value="KFG26597.1"/>
    <property type="molecule type" value="Genomic_DNA"/>
</dbReference>
<name>A0A086J379_NEMA1</name>
<feature type="chain" id="PRO_5001807815" evidence="1">
    <location>
        <begin position="27"/>
        <end position="901"/>
    </location>
</feature>
<reference evidence="2 3" key="1">
    <citation type="journal article" date="2014" name="Genome Announc.">
        <title>Genome Sequence of the Microsporidian Species Nematocida sp1 Strain ERTm6 (ATCC PRA-372).</title>
        <authorList>
            <person name="Bakowski M.A."/>
            <person name="Priest M."/>
            <person name="Young S."/>
            <person name="Cuomo C.A."/>
            <person name="Troemel E.R."/>
        </authorList>
    </citation>
    <scope>NUCLEOTIDE SEQUENCE [LARGE SCALE GENOMIC DNA]</scope>
    <source>
        <strain evidence="2 3">ERTm6</strain>
    </source>
</reference>
<keyword evidence="3" id="KW-1185">Reference proteome</keyword>
<comment type="caution">
    <text evidence="2">The sequence shown here is derived from an EMBL/GenBank/DDBJ whole genome shotgun (WGS) entry which is preliminary data.</text>
</comment>
<gene>
    <name evidence="2" type="ORF">NESG_00748</name>
</gene>